<dbReference type="AlphaFoldDB" id="A0A8J4FE93"/>
<evidence type="ECO:0000313" key="2">
    <source>
        <dbReference type="Proteomes" id="UP000747399"/>
    </source>
</evidence>
<protein>
    <submittedName>
        <fullName evidence="1">Uncharacterized protein</fullName>
    </submittedName>
</protein>
<name>A0A8J4FE93_9CHLO</name>
<sequence length="189" mass="19618">MPTASAAIFPPTFAAATSVSPGAFPTTAGTAELTMVIAPASNMLPLSSFAYPLLLTTTLPLSLSLPFHVLGSVARLLLLPIPVRLGASVGPTSPCLLLPPSPFHILVLFPCSIPAVHFPASALRISRPISISFGAITATTIPIILNCRLHLLNRTTPLVILPVLSAARPHAASCVRVPVLIIVFIVATL</sequence>
<proteinExistence type="predicted"/>
<dbReference type="Proteomes" id="UP000747399">
    <property type="component" value="Unassembled WGS sequence"/>
</dbReference>
<organism evidence="1 2">
    <name type="scientific">Volvox africanus</name>
    <dbReference type="NCBI Taxonomy" id="51714"/>
    <lineage>
        <taxon>Eukaryota</taxon>
        <taxon>Viridiplantae</taxon>
        <taxon>Chlorophyta</taxon>
        <taxon>core chlorophytes</taxon>
        <taxon>Chlorophyceae</taxon>
        <taxon>CS clade</taxon>
        <taxon>Chlamydomonadales</taxon>
        <taxon>Volvocaceae</taxon>
        <taxon>Volvox</taxon>
    </lineage>
</organism>
<reference evidence="1" key="1">
    <citation type="journal article" date="2021" name="Proc. Natl. Acad. Sci. U.S.A.">
        <title>Three genomes in the algal genus Volvox reveal the fate of a haploid sex-determining region after a transition to homothallism.</title>
        <authorList>
            <person name="Yamamoto K."/>
            <person name="Hamaji T."/>
            <person name="Kawai-Toyooka H."/>
            <person name="Matsuzaki R."/>
            <person name="Takahashi F."/>
            <person name="Nishimura Y."/>
            <person name="Kawachi M."/>
            <person name="Noguchi H."/>
            <person name="Minakuchi Y."/>
            <person name="Umen J.G."/>
            <person name="Toyoda A."/>
            <person name="Nozaki H."/>
        </authorList>
    </citation>
    <scope>NUCLEOTIDE SEQUENCE</scope>
    <source>
        <strain evidence="1">NIES-3780</strain>
    </source>
</reference>
<dbReference type="EMBL" id="BNCO01000119">
    <property type="protein sequence ID" value="GIL68480.1"/>
    <property type="molecule type" value="Genomic_DNA"/>
</dbReference>
<comment type="caution">
    <text evidence="1">The sequence shown here is derived from an EMBL/GenBank/DDBJ whole genome shotgun (WGS) entry which is preliminary data.</text>
</comment>
<accession>A0A8J4FE93</accession>
<gene>
    <name evidence="1" type="ORF">Vafri_21749</name>
</gene>
<keyword evidence="2" id="KW-1185">Reference proteome</keyword>
<evidence type="ECO:0000313" key="1">
    <source>
        <dbReference type="EMBL" id="GIL68480.1"/>
    </source>
</evidence>